<evidence type="ECO:0000256" key="1">
    <source>
        <dbReference type="SAM" id="MobiDB-lite"/>
    </source>
</evidence>
<reference evidence="2 3" key="1">
    <citation type="submission" date="2015-09" db="EMBL/GenBank/DDBJ databases">
        <title>Sorangium comparison.</title>
        <authorList>
            <person name="Zaburannyi N."/>
            <person name="Bunk B."/>
            <person name="Overmann J."/>
            <person name="Mueller R."/>
        </authorList>
    </citation>
    <scope>NUCLEOTIDE SEQUENCE [LARGE SCALE GENOMIC DNA]</scope>
    <source>
        <strain evidence="2 3">So ce26</strain>
    </source>
</reference>
<evidence type="ECO:0000313" key="2">
    <source>
        <dbReference type="EMBL" id="AUX40699.1"/>
    </source>
</evidence>
<protein>
    <submittedName>
        <fullName evidence="2">Uncharacterized protein</fullName>
    </submittedName>
</protein>
<feature type="region of interest" description="Disordered" evidence="1">
    <location>
        <begin position="1"/>
        <end position="41"/>
    </location>
</feature>
<evidence type="ECO:0000313" key="3">
    <source>
        <dbReference type="Proteomes" id="UP000238348"/>
    </source>
</evidence>
<proteinExistence type="predicted"/>
<name>A0A2L0EN24_SORCE</name>
<gene>
    <name evidence="2" type="ORF">SOCE26_021000</name>
</gene>
<accession>A0A2L0EN24</accession>
<dbReference type="AlphaFoldDB" id="A0A2L0EN24"/>
<feature type="compositionally biased region" description="Gly residues" evidence="1">
    <location>
        <begin position="9"/>
        <end position="24"/>
    </location>
</feature>
<dbReference type="EMBL" id="CP012673">
    <property type="protein sequence ID" value="AUX40699.1"/>
    <property type="molecule type" value="Genomic_DNA"/>
</dbReference>
<sequence>MSGASSGNDGSGAGASGGGAGGPDPEGELGGDDPGNGPTADVNVIITADNAYGFGYGTGDRLLNYFGGIENLTADEIFSCPIGNGPEAYTVPARSANAGHYLYIVTYADMAVTQGVLGQFFREGAEPVFTGAGEWEVCATGEDYDLGSHGPEIETINQHIASCSRGGLDEQTTSTGWVTTADSAHGKVVFGEANDTDRTTPLPGNEFPLVCDIDEEARWMWYEWDPDRSTGSPFLWPGGDQNVTKDFLIFRLGAEFIPEPPR</sequence>
<dbReference type="Proteomes" id="UP000238348">
    <property type="component" value="Chromosome"/>
</dbReference>
<organism evidence="2 3">
    <name type="scientific">Sorangium cellulosum</name>
    <name type="common">Polyangium cellulosum</name>
    <dbReference type="NCBI Taxonomy" id="56"/>
    <lineage>
        <taxon>Bacteria</taxon>
        <taxon>Pseudomonadati</taxon>
        <taxon>Myxococcota</taxon>
        <taxon>Polyangia</taxon>
        <taxon>Polyangiales</taxon>
        <taxon>Polyangiaceae</taxon>
        <taxon>Sorangium</taxon>
    </lineage>
</organism>